<protein>
    <recommendedName>
        <fullName evidence="6">Transmembrane protein 45B</fullName>
    </recommendedName>
</protein>
<accession>A0A6A1QDD8</accession>
<comment type="caution">
    <text evidence="8">The sequence shown here is derived from an EMBL/GenBank/DDBJ whole genome shotgun (WGS) entry which is preliminary data.</text>
</comment>
<dbReference type="EMBL" id="SGJD01000470">
    <property type="protein sequence ID" value="KAB0405053.1"/>
    <property type="molecule type" value="Genomic_DNA"/>
</dbReference>
<evidence type="ECO:0000256" key="3">
    <source>
        <dbReference type="ARBA" id="ARBA00022692"/>
    </source>
</evidence>
<keyword evidence="3 7" id="KW-0812">Transmembrane</keyword>
<dbReference type="PANTHER" id="PTHR16007">
    <property type="entry name" value="EPIDIDYMAL MEMBRANE PROTEIN E9-RELATED"/>
    <property type="match status" value="1"/>
</dbReference>
<keyword evidence="5 7" id="KW-0472">Membrane</keyword>
<keyword evidence="9" id="KW-1185">Reference proteome</keyword>
<dbReference type="InterPro" id="IPR006904">
    <property type="entry name" value="DUF716"/>
</dbReference>
<evidence type="ECO:0000256" key="4">
    <source>
        <dbReference type="ARBA" id="ARBA00022989"/>
    </source>
</evidence>
<comment type="subcellular location">
    <subcellularLocation>
        <location evidence="1">Membrane</location>
        <topology evidence="1">Multi-pass membrane protein</topology>
    </subcellularLocation>
</comment>
<keyword evidence="4 7" id="KW-1133">Transmembrane helix</keyword>
<dbReference type="OrthoDB" id="551896at2759"/>
<evidence type="ECO:0000256" key="6">
    <source>
        <dbReference type="ARBA" id="ARBA00039264"/>
    </source>
</evidence>
<reference evidence="8 9" key="1">
    <citation type="journal article" date="2019" name="PLoS ONE">
        <title>Genomic analyses reveal an absence of contemporary introgressive admixture between fin whales and blue whales, despite known hybrids.</title>
        <authorList>
            <person name="Westbury M.V."/>
            <person name="Petersen B."/>
            <person name="Lorenzen E.D."/>
        </authorList>
    </citation>
    <scope>NUCLEOTIDE SEQUENCE [LARGE SCALE GENOMIC DNA]</scope>
    <source>
        <strain evidence="8">FinWhale-01</strain>
    </source>
</reference>
<name>A0A6A1QDD8_BALPH</name>
<gene>
    <name evidence="8" type="ORF">E2I00_012262</name>
</gene>
<organism evidence="8 9">
    <name type="scientific">Balaenoptera physalus</name>
    <name type="common">Fin whale</name>
    <name type="synonym">Balaena physalus</name>
    <dbReference type="NCBI Taxonomy" id="9770"/>
    <lineage>
        <taxon>Eukaryota</taxon>
        <taxon>Metazoa</taxon>
        <taxon>Chordata</taxon>
        <taxon>Craniata</taxon>
        <taxon>Vertebrata</taxon>
        <taxon>Euteleostomi</taxon>
        <taxon>Mammalia</taxon>
        <taxon>Eutheria</taxon>
        <taxon>Laurasiatheria</taxon>
        <taxon>Artiodactyla</taxon>
        <taxon>Whippomorpha</taxon>
        <taxon>Cetacea</taxon>
        <taxon>Mysticeti</taxon>
        <taxon>Balaenopteridae</taxon>
        <taxon>Balaenoptera</taxon>
    </lineage>
</organism>
<feature type="transmembrane region" description="Helical" evidence="7">
    <location>
        <begin position="6"/>
        <end position="23"/>
    </location>
</feature>
<evidence type="ECO:0000313" key="9">
    <source>
        <dbReference type="Proteomes" id="UP000437017"/>
    </source>
</evidence>
<evidence type="ECO:0000256" key="1">
    <source>
        <dbReference type="ARBA" id="ARBA00004141"/>
    </source>
</evidence>
<dbReference type="GO" id="GO:0016020">
    <property type="term" value="C:membrane"/>
    <property type="evidence" value="ECO:0007669"/>
    <property type="project" value="UniProtKB-SubCell"/>
</dbReference>
<dbReference type="PANTHER" id="PTHR16007:SF59">
    <property type="entry name" value="TRANSMEMBRANE PROTEIN 45B"/>
    <property type="match status" value="1"/>
</dbReference>
<dbReference type="InterPro" id="IPR042127">
    <property type="entry name" value="TMEM45"/>
</dbReference>
<evidence type="ECO:0000313" key="8">
    <source>
        <dbReference type="EMBL" id="KAB0405053.1"/>
    </source>
</evidence>
<evidence type="ECO:0000256" key="7">
    <source>
        <dbReference type="SAM" id="Phobius"/>
    </source>
</evidence>
<dbReference type="Proteomes" id="UP000437017">
    <property type="component" value="Unassembled WGS sequence"/>
</dbReference>
<evidence type="ECO:0000256" key="5">
    <source>
        <dbReference type="ARBA" id="ARBA00023136"/>
    </source>
</evidence>
<dbReference type="AlphaFoldDB" id="A0A6A1QDD8"/>
<comment type="similarity">
    <text evidence="2">Belongs to the TMEM45 family.</text>
</comment>
<proteinExistence type="inferred from homology"/>
<dbReference type="Pfam" id="PF04819">
    <property type="entry name" value="DUF716"/>
    <property type="match status" value="1"/>
</dbReference>
<feature type="transmembrane region" description="Helical" evidence="7">
    <location>
        <begin position="94"/>
        <end position="114"/>
    </location>
</feature>
<evidence type="ECO:0000256" key="2">
    <source>
        <dbReference type="ARBA" id="ARBA00006948"/>
    </source>
</evidence>
<sequence>MANFKGHALPGSFFLIVGLWWSVKYPLKYFHQKGKSSRLTHHYQRLEITEAAIRTLFSVVGMLAEQFVPDGPHLHLSHEDHWVKLSNWQHSTMYLFFGVSGVVDVLTSLLTHIPLGLDRLVMAVAAANEGAVSLTLEVILRDNIVLELFRTSLVILQGTWFWQVITQNHAPHLVQGRSRPAERVQEMQH</sequence>